<dbReference type="OrthoDB" id="7647635at2759"/>
<name>A0A310S595_9HYME</name>
<dbReference type="AlphaFoldDB" id="A0A310S595"/>
<sequence length="465" mass="52112">MYQENFKIHIKSLAPASRINNNSKIRIKNHFLPQLPLTKVLKYSHSYHPVSSPPNNPQQLLATPPSQIPFPINPKYVPSSKFKFLSLLITKLSLHQESPRVRREADPQGSIVLHGKKPLSGPDRRPTLSADYEHRFYDKNGVNANAYGGIIKQPGQHATSRAGLSLEKNYKNGFIRGYSDVQRGSGGRYSPNVGIDGGFRFRRDVDNVEEEQEEEEESPRVRREADPQGSIVIQGQKPLGGPDRRPTLSADYQHRFYDKNGMNANAYGGITKQPGLPVMPHAGLSLEKNYRNGFIRGYSDVQRGPGGRYSPNVGIGGGFRFRRDVDNVEEEQEEEEVSPRVRREADPQGSIVLQGQKPLGGPDRRPTLSADYQHRFYDKNGMNANAYGGITKQPGLPVMPRAGLSLEKNYKNGFIRGYSDVQRGPGGRYSPNVGIGGGFRFRRDVDNVEEEQGEEQVVEEQEQEY</sequence>
<evidence type="ECO:0000313" key="3">
    <source>
        <dbReference type="Proteomes" id="UP000250275"/>
    </source>
</evidence>
<feature type="region of interest" description="Disordered" evidence="1">
    <location>
        <begin position="207"/>
        <end position="248"/>
    </location>
</feature>
<evidence type="ECO:0000256" key="1">
    <source>
        <dbReference type="SAM" id="MobiDB-lite"/>
    </source>
</evidence>
<feature type="region of interest" description="Disordered" evidence="1">
    <location>
        <begin position="327"/>
        <end position="346"/>
    </location>
</feature>
<evidence type="ECO:0000313" key="2">
    <source>
        <dbReference type="EMBL" id="OAD52624.1"/>
    </source>
</evidence>
<proteinExistence type="predicted"/>
<organism evidence="2 3">
    <name type="scientific">Eufriesea mexicana</name>
    <dbReference type="NCBI Taxonomy" id="516756"/>
    <lineage>
        <taxon>Eukaryota</taxon>
        <taxon>Metazoa</taxon>
        <taxon>Ecdysozoa</taxon>
        <taxon>Arthropoda</taxon>
        <taxon>Hexapoda</taxon>
        <taxon>Insecta</taxon>
        <taxon>Pterygota</taxon>
        <taxon>Neoptera</taxon>
        <taxon>Endopterygota</taxon>
        <taxon>Hymenoptera</taxon>
        <taxon>Apocrita</taxon>
        <taxon>Aculeata</taxon>
        <taxon>Apoidea</taxon>
        <taxon>Anthophila</taxon>
        <taxon>Apidae</taxon>
        <taxon>Eufriesea</taxon>
    </lineage>
</organism>
<accession>A0A310S595</accession>
<gene>
    <name evidence="2" type="ORF">WN48_00644</name>
</gene>
<feature type="compositionally biased region" description="Acidic residues" evidence="1">
    <location>
        <begin position="327"/>
        <end position="336"/>
    </location>
</feature>
<dbReference type="EMBL" id="KQ770716">
    <property type="protein sequence ID" value="OAD52624.1"/>
    <property type="molecule type" value="Genomic_DNA"/>
</dbReference>
<dbReference type="Proteomes" id="UP000250275">
    <property type="component" value="Unassembled WGS sequence"/>
</dbReference>
<feature type="compositionally biased region" description="Acidic residues" evidence="1">
    <location>
        <begin position="207"/>
        <end position="217"/>
    </location>
</feature>
<reference evidence="2 3" key="1">
    <citation type="submission" date="2015-07" db="EMBL/GenBank/DDBJ databases">
        <title>The genome of Eufriesea mexicana.</title>
        <authorList>
            <person name="Pan H."/>
            <person name="Kapheim K."/>
        </authorList>
    </citation>
    <scope>NUCLEOTIDE SEQUENCE [LARGE SCALE GENOMIC DNA]</scope>
    <source>
        <strain evidence="2">0111107269</strain>
        <tissue evidence="2">Whole body</tissue>
    </source>
</reference>
<feature type="compositionally biased region" description="Basic and acidic residues" evidence="1">
    <location>
        <begin position="337"/>
        <end position="346"/>
    </location>
</feature>
<keyword evidence="3" id="KW-1185">Reference proteome</keyword>
<protein>
    <submittedName>
        <fullName evidence="2">Hymenoptaecin</fullName>
    </submittedName>
</protein>